<evidence type="ECO:0000313" key="2">
    <source>
        <dbReference type="Proteomes" id="UP000503129"/>
    </source>
</evidence>
<dbReference type="RefSeq" id="WP_171978051.1">
    <property type="nucleotide sequence ID" value="NZ_CAWOXK010000001.1"/>
</dbReference>
<dbReference type="Proteomes" id="UP000503129">
    <property type="component" value="Chromosome"/>
</dbReference>
<dbReference type="InterPro" id="IPR009097">
    <property type="entry name" value="Cyclic_Pdiesterase"/>
</dbReference>
<sequence>MSNNYITQQKQIIRQVKDSIHQRQSKLSIVEMRNDYENDDAICLASLTFPSKDIAQTISKEIITPLQSLDSRHFYYSSEELLHITIKNVRTVHNPPLFKNEDVVKVHELFTQIVPNFQSFTFRLEGLILFPTSVSLTGYCNETLKKLVQALDVGLREIGVPDNKKYISDTVFFGNMTLCRFTDEPSASFQNKVKELQNLYIGEMRVTEISLVICNAVCHPKTKKVIGTYKLSQ</sequence>
<evidence type="ECO:0000313" key="1">
    <source>
        <dbReference type="EMBL" id="QDL11990.1"/>
    </source>
</evidence>
<dbReference type="Gene3D" id="3.90.1140.10">
    <property type="entry name" value="Cyclic phosphodiesterase"/>
    <property type="match status" value="1"/>
</dbReference>
<reference evidence="1 2" key="1">
    <citation type="submission" date="2018-06" db="EMBL/GenBank/DDBJ databases">
        <title>Comparative genomics of Brasilonema spp. strains.</title>
        <authorList>
            <person name="Alvarenga D.O."/>
            <person name="Fiore M.F."/>
            <person name="Varani A.M."/>
        </authorList>
    </citation>
    <scope>NUCLEOTIDE SEQUENCE [LARGE SCALE GENOMIC DNA]</scope>
    <source>
        <strain evidence="1 2">CENA114</strain>
    </source>
</reference>
<protein>
    <submittedName>
        <fullName evidence="1">Uncharacterized protein</fullName>
    </submittedName>
</protein>
<organism evidence="1 2">
    <name type="scientific">Brasilonema sennae CENA114</name>
    <dbReference type="NCBI Taxonomy" id="415709"/>
    <lineage>
        <taxon>Bacteria</taxon>
        <taxon>Bacillati</taxon>
        <taxon>Cyanobacteriota</taxon>
        <taxon>Cyanophyceae</taxon>
        <taxon>Nostocales</taxon>
        <taxon>Scytonemataceae</taxon>
        <taxon>Brasilonema</taxon>
        <taxon>Bromeliae group (in: Brasilonema)</taxon>
    </lineage>
</organism>
<dbReference type="AlphaFoldDB" id="A0A856MPG7"/>
<dbReference type="SUPFAM" id="SSF55144">
    <property type="entry name" value="LigT-like"/>
    <property type="match status" value="1"/>
</dbReference>
<name>A0A856MPG7_9CYAN</name>
<dbReference type="EMBL" id="CP030118">
    <property type="protein sequence ID" value="QDL11990.1"/>
    <property type="molecule type" value="Genomic_DNA"/>
</dbReference>
<accession>A0A856MPG7</accession>
<keyword evidence="2" id="KW-1185">Reference proteome</keyword>
<gene>
    <name evidence="1" type="ORF">DP114_32460</name>
</gene>
<dbReference type="KEGG" id="bsen:DP114_32460"/>
<proteinExistence type="predicted"/>